<protein>
    <submittedName>
        <fullName evidence="1">YheC/YheD family protein</fullName>
    </submittedName>
</protein>
<organism evidence="1 2">
    <name type="scientific">Paenibacillus aestuarii</name>
    <dbReference type="NCBI Taxonomy" id="516965"/>
    <lineage>
        <taxon>Bacteria</taxon>
        <taxon>Bacillati</taxon>
        <taxon>Bacillota</taxon>
        <taxon>Bacilli</taxon>
        <taxon>Bacillales</taxon>
        <taxon>Paenibacillaceae</taxon>
        <taxon>Paenibacillus</taxon>
    </lineage>
</organism>
<evidence type="ECO:0000313" key="2">
    <source>
        <dbReference type="Proteomes" id="UP001596044"/>
    </source>
</evidence>
<keyword evidence="2" id="KW-1185">Reference proteome</keyword>
<sequence length="350" mass="39817">MKQIVGVLLDRDTFTGTPKGKTGTERIHLYIRVADQLGLQPFFITLSKIGRKSALGYSYIGNSFKLVRKPIPHVTHNRSISLSGYLKSKLQLLSESSTVFNRENRFDKYRIHKLLKKNSTLNIYLPVSMKYSHEKLLIAMNKYSMLFVKPTNNSVGNGIIKLSRVGDGKWHLHWRKGNPKIVSREVAVSFVHKKVSHQSYMIQEGIPLATYQGRPYDLRVSVQRGSNGEWQVTGIVGKVAGKGRHVTNVAKGGKVKRAKLLFEHSGLNAELMTVTLKRVSLLIAQYLSEKLPHLADIGLDLGIDKDGRIKFIEMNGRDQRYSFQKAKMHKTFYRTYVTPLQYAKFLLKKS</sequence>
<dbReference type="Gene3D" id="3.30.470.20">
    <property type="entry name" value="ATP-grasp fold, B domain"/>
    <property type="match status" value="1"/>
</dbReference>
<reference evidence="2" key="1">
    <citation type="journal article" date="2019" name="Int. J. Syst. Evol. Microbiol.">
        <title>The Global Catalogue of Microorganisms (GCM) 10K type strain sequencing project: providing services to taxonomists for standard genome sequencing and annotation.</title>
        <authorList>
            <consortium name="The Broad Institute Genomics Platform"/>
            <consortium name="The Broad Institute Genome Sequencing Center for Infectious Disease"/>
            <person name="Wu L."/>
            <person name="Ma J."/>
        </authorList>
    </citation>
    <scope>NUCLEOTIDE SEQUENCE [LARGE SCALE GENOMIC DNA]</scope>
    <source>
        <strain evidence="2">KACC 11904</strain>
    </source>
</reference>
<dbReference type="SUPFAM" id="SSF56059">
    <property type="entry name" value="Glutathione synthetase ATP-binding domain-like"/>
    <property type="match status" value="1"/>
</dbReference>
<dbReference type="EMBL" id="JBHSMJ010000054">
    <property type="protein sequence ID" value="MFC5452479.1"/>
    <property type="molecule type" value="Genomic_DNA"/>
</dbReference>
<dbReference type="InterPro" id="IPR026838">
    <property type="entry name" value="YheC/D"/>
</dbReference>
<gene>
    <name evidence="1" type="ORF">ACFPOG_30190</name>
</gene>
<dbReference type="RefSeq" id="WP_270880817.1">
    <property type="nucleotide sequence ID" value="NZ_JAQFVF010000038.1"/>
</dbReference>
<dbReference type="Proteomes" id="UP001596044">
    <property type="component" value="Unassembled WGS sequence"/>
</dbReference>
<accession>A0ABW0KGS3</accession>
<name>A0ABW0KGS3_9BACL</name>
<evidence type="ECO:0000313" key="1">
    <source>
        <dbReference type="EMBL" id="MFC5452479.1"/>
    </source>
</evidence>
<dbReference type="Pfam" id="PF14398">
    <property type="entry name" value="ATPgrasp_YheCD"/>
    <property type="match status" value="1"/>
</dbReference>
<proteinExistence type="predicted"/>
<comment type="caution">
    <text evidence="1">The sequence shown here is derived from an EMBL/GenBank/DDBJ whole genome shotgun (WGS) entry which is preliminary data.</text>
</comment>